<sequence>MNPSPSPPPSTVGLVRGDLLTSWSSWRESGEPQVFVARHTAAPTSFEDANDLTREGFTPALAQQLSEKKDPLEVMLTDVLDDTPAPPSRSIKRIREKLARTKSGLVTKKEKPLDTGKADDDAKTKALYANSAEKLSSHNPNTQAMPSKRVAGMGASSESVANGSSTEKRAPGGTAVDQTATPGPSKSKKRKSPPATDDGSGPRPRHKKQQGEFNHPAQDTESVLQNHLVPPEADASSMIPPSGQLPVEDPLTENCPAQGESQSLRLGFPKTQILKEPEATDMDQGFEFESPKRFLVEVSQRPMGQQKRVNFDISKGQIREAECNSRGDTGSAMVEPEVIISRSSSPLFASPKSQRNLPNLPRSPPKIGKRHPKFLLPKKNTPVSSSETFVEGTCTQPEDFSDPSPFGPEGQWRNATREESLPAILHNVVTALHRTLKSKEDVIGDVAREYRENALQLLDAMVSRHTSDRIESRDAHEIASHSILRAFSVAETEMKGLVSSIRALEVRRAMTSIKHTAFLEKLERVCSLYDAKLGKYDEDATGDEVADEEPGDAGPQKGNECDEAMVNEFCAALCNKTQLNDDATFSMLRKIHAEADRLLYGLPQDEGQEHRPAPVEEPVKKVDDVLFEAWNVELDVILDKEFEMGRDRSTAIIDEDLEERPAFLGVVSEPRNA</sequence>
<protein>
    <submittedName>
        <fullName evidence="2">Uncharacterized protein</fullName>
    </submittedName>
</protein>
<feature type="compositionally biased region" description="Basic and acidic residues" evidence="1">
    <location>
        <begin position="107"/>
        <end position="124"/>
    </location>
</feature>
<feature type="compositionally biased region" description="Polar residues" evidence="1">
    <location>
        <begin position="133"/>
        <end position="145"/>
    </location>
</feature>
<dbReference type="EMBL" id="JAUKUD010000002">
    <property type="protein sequence ID" value="KAK0751760.1"/>
    <property type="molecule type" value="Genomic_DNA"/>
</dbReference>
<feature type="compositionally biased region" description="Polar residues" evidence="1">
    <location>
        <begin position="156"/>
        <end position="165"/>
    </location>
</feature>
<feature type="compositionally biased region" description="Polar residues" evidence="1">
    <location>
        <begin position="345"/>
        <end position="357"/>
    </location>
</feature>
<accession>A0AA40F5Z0</accession>
<dbReference type="AlphaFoldDB" id="A0AA40F5Z0"/>
<feature type="region of interest" description="Disordered" evidence="1">
    <location>
        <begin position="79"/>
        <end position="263"/>
    </location>
</feature>
<gene>
    <name evidence="2" type="ORF">B0T18DRAFT_387841</name>
</gene>
<comment type="caution">
    <text evidence="2">The sequence shown here is derived from an EMBL/GenBank/DDBJ whole genome shotgun (WGS) entry which is preliminary data.</text>
</comment>
<proteinExistence type="predicted"/>
<evidence type="ECO:0000313" key="3">
    <source>
        <dbReference type="Proteomes" id="UP001172155"/>
    </source>
</evidence>
<keyword evidence="3" id="KW-1185">Reference proteome</keyword>
<name>A0AA40F5Z0_9PEZI</name>
<feature type="region of interest" description="Disordered" evidence="1">
    <location>
        <begin position="345"/>
        <end position="386"/>
    </location>
</feature>
<organism evidence="2 3">
    <name type="scientific">Schizothecium vesticola</name>
    <dbReference type="NCBI Taxonomy" id="314040"/>
    <lineage>
        <taxon>Eukaryota</taxon>
        <taxon>Fungi</taxon>
        <taxon>Dikarya</taxon>
        <taxon>Ascomycota</taxon>
        <taxon>Pezizomycotina</taxon>
        <taxon>Sordariomycetes</taxon>
        <taxon>Sordariomycetidae</taxon>
        <taxon>Sordariales</taxon>
        <taxon>Schizotheciaceae</taxon>
        <taxon>Schizothecium</taxon>
    </lineage>
</organism>
<evidence type="ECO:0000256" key="1">
    <source>
        <dbReference type="SAM" id="MobiDB-lite"/>
    </source>
</evidence>
<dbReference type="Proteomes" id="UP001172155">
    <property type="component" value="Unassembled WGS sequence"/>
</dbReference>
<reference evidence="2" key="1">
    <citation type="submission" date="2023-06" db="EMBL/GenBank/DDBJ databases">
        <title>Genome-scale phylogeny and comparative genomics of the fungal order Sordariales.</title>
        <authorList>
            <consortium name="Lawrence Berkeley National Laboratory"/>
            <person name="Hensen N."/>
            <person name="Bonometti L."/>
            <person name="Westerberg I."/>
            <person name="Brannstrom I.O."/>
            <person name="Guillou S."/>
            <person name="Cros-Aarteil S."/>
            <person name="Calhoun S."/>
            <person name="Haridas S."/>
            <person name="Kuo A."/>
            <person name="Mondo S."/>
            <person name="Pangilinan J."/>
            <person name="Riley R."/>
            <person name="LaButti K."/>
            <person name="Andreopoulos B."/>
            <person name="Lipzen A."/>
            <person name="Chen C."/>
            <person name="Yanf M."/>
            <person name="Daum C."/>
            <person name="Ng V."/>
            <person name="Clum A."/>
            <person name="Steindorff A."/>
            <person name="Ohm R."/>
            <person name="Martin F."/>
            <person name="Silar P."/>
            <person name="Natvig D."/>
            <person name="Lalanne C."/>
            <person name="Gautier V."/>
            <person name="Ament-velasquez S.L."/>
            <person name="Kruys A."/>
            <person name="Hutchinson M.I."/>
            <person name="Powell A.J."/>
            <person name="Barry K."/>
            <person name="Miller A.N."/>
            <person name="Grigoriev I.V."/>
            <person name="Debuchy R."/>
            <person name="Gladieux P."/>
            <person name="Thoren M.H."/>
            <person name="Johannesson H."/>
        </authorList>
    </citation>
    <scope>NUCLEOTIDE SEQUENCE</scope>
    <source>
        <strain evidence="2">SMH3187-1</strain>
    </source>
</reference>
<evidence type="ECO:0000313" key="2">
    <source>
        <dbReference type="EMBL" id="KAK0751760.1"/>
    </source>
</evidence>